<proteinExistence type="predicted"/>
<protein>
    <submittedName>
        <fullName evidence="1">Uncharacterized protein</fullName>
    </submittedName>
</protein>
<reference evidence="1" key="1">
    <citation type="submission" date="2016-10" db="EMBL/GenBank/DDBJ databases">
        <title>The High Quality Genome of Vibrio alginolyticus K01M1.</title>
        <authorList>
            <person name="Wendling C."/>
            <person name="Chibani C.M."/>
            <person name="Hertel R."/>
            <person name="Sproer C."/>
            <person name="Bunk B."/>
            <person name="Overmann J."/>
            <person name="Roth O."/>
            <person name="Liesegang H."/>
        </authorList>
    </citation>
    <scope>NUCLEOTIDE SEQUENCE</scope>
    <source>
        <strain evidence="1">K05K4</strain>
    </source>
</reference>
<dbReference type="AlphaFoldDB" id="A0A1W6TKN2"/>
<dbReference type="EMBL" id="CP017903">
    <property type="protein sequence ID" value="ARP21468.1"/>
    <property type="molecule type" value="Genomic_DNA"/>
</dbReference>
<organism evidence="1">
    <name type="scientific">Vibrio alginolyticus</name>
    <dbReference type="NCBI Taxonomy" id="663"/>
    <lineage>
        <taxon>Bacteria</taxon>
        <taxon>Pseudomonadati</taxon>
        <taxon>Pseudomonadota</taxon>
        <taxon>Gammaproteobacteria</taxon>
        <taxon>Vibrionales</taxon>
        <taxon>Vibrionaceae</taxon>
        <taxon>Vibrio</taxon>
    </lineage>
</organism>
<evidence type="ECO:0000313" key="1">
    <source>
        <dbReference type="EMBL" id="ARP21468.1"/>
    </source>
</evidence>
<sequence length="175" mass="20090">MRYLPNCIKKAFSKKFLSRAFGACLIVHYPAFSFQLTSVDDGYLLTDNKFESDYMVYTPGAKEAEITDAYDFTCVGSKIEVVKIRSEINNAVTHGEQLQYYFFLVTENKAYWPLRIVESFQTVDKDSQELVSEHLPFTKNDDLGLACDLVRPQVESYYFSQAFEAIPKHTNNKGD</sequence>
<gene>
    <name evidence="1" type="ORF">K05K4_47520</name>
</gene>
<name>A0A1W6TKN2_VIBAL</name>
<accession>A0A1W6TKN2</accession>
<dbReference type="RefSeq" id="WP_231970768.1">
    <property type="nucleotide sequence ID" value="NZ_CP017890.1"/>
</dbReference>